<dbReference type="SUPFAM" id="SSF52540">
    <property type="entry name" value="P-loop containing nucleoside triphosphate hydrolases"/>
    <property type="match status" value="1"/>
</dbReference>
<feature type="compositionally biased region" description="Low complexity" evidence="2">
    <location>
        <begin position="799"/>
        <end position="816"/>
    </location>
</feature>
<dbReference type="Proteomes" id="UP000322981">
    <property type="component" value="Unassembled WGS sequence"/>
</dbReference>
<keyword evidence="3" id="KW-0808">Transferase</keyword>
<name>A0A5M8FU05_9GAMM</name>
<dbReference type="SUPFAM" id="SSF53756">
    <property type="entry name" value="UDP-Glycosyltransferase/glycogen phosphorylase"/>
    <property type="match status" value="1"/>
</dbReference>
<reference evidence="3 4" key="1">
    <citation type="submission" date="2019-09" db="EMBL/GenBank/DDBJ databases">
        <title>Whole-genome sequence of the purple sulfur bacterium Thiohalocapsa marina DSM 19078.</title>
        <authorList>
            <person name="Kyndt J.A."/>
            <person name="Meyer T.E."/>
        </authorList>
    </citation>
    <scope>NUCLEOTIDE SEQUENCE [LARGE SCALE GENOMIC DNA]</scope>
    <source>
        <strain evidence="3 4">DSM 19078</strain>
    </source>
</reference>
<dbReference type="InterPro" id="IPR027417">
    <property type="entry name" value="P-loop_NTPase"/>
</dbReference>
<dbReference type="EMBL" id="VWXX01000002">
    <property type="protein sequence ID" value="KAA6187301.1"/>
    <property type="molecule type" value="Genomic_DNA"/>
</dbReference>
<evidence type="ECO:0000256" key="1">
    <source>
        <dbReference type="SAM" id="Coils"/>
    </source>
</evidence>
<accession>A0A5M8FU05</accession>
<dbReference type="OrthoDB" id="9807209at2"/>
<organism evidence="3 4">
    <name type="scientific">Thiohalocapsa marina</name>
    <dbReference type="NCBI Taxonomy" id="424902"/>
    <lineage>
        <taxon>Bacteria</taxon>
        <taxon>Pseudomonadati</taxon>
        <taxon>Pseudomonadota</taxon>
        <taxon>Gammaproteobacteria</taxon>
        <taxon>Chromatiales</taxon>
        <taxon>Chromatiaceae</taxon>
        <taxon>Thiohalocapsa</taxon>
    </lineage>
</organism>
<dbReference type="GO" id="GO:0016740">
    <property type="term" value="F:transferase activity"/>
    <property type="evidence" value="ECO:0007669"/>
    <property type="project" value="UniProtKB-KW"/>
</dbReference>
<feature type="coiled-coil region" evidence="1">
    <location>
        <begin position="488"/>
        <end position="529"/>
    </location>
</feature>
<dbReference type="PANTHER" id="PTHR12526">
    <property type="entry name" value="GLYCOSYLTRANSFERASE"/>
    <property type="match status" value="1"/>
</dbReference>
<sequence length="1210" mass="135412">MSDNSSEPLAASNNRRTCLLVLGMHRSGTSAITRFLNLLGAALPSNLMPPVEGNNARGFWESLDFQALNDSILDSAGTSWDDWRPVRQDWFSSPEAEAFRARAAELLAAHFSDAGLFVLKDPRICRLLPFWLDALHRFNTDVKAIIPVRNPLEVAASLEARDAFSRPKSLLLWLRHVVDAELGSRHLARIFVQYDNLLADWRSLAGRISDRLDLGWTSLSSTSELEIDRFLCSSERHHSVEPDAPMTDQEVPKWVADSYGALRILCEDPDTAEPICRLSDAAAEFEQGCDVFGPTLKCTETEAREMAEALFTARKTMIELDDRLSAVEHSMTATHDANGADLAPTRQRIADLEQSAQDQLAILSSLAEIVDDSPEATPSQGRAYDGTALYAQRPDSTHGLQQFLEARLEDLMQRGLEQQALLTDVAEKLEQSQALSAQGLASRTAALEEIRRDMAHLLQSGALSGDSAAHKQQLLEAEEHSRRQAYELAEFRDRASRAEQQVEELQASIQQMARRERETSLRLQDARQKLHRAITSGRMLLTRLNTIQSSVTWQIGDRMLRTEQALPRLTRLGIAAPKILWLLLTAGLPRKLRMSAEAKRVLASGLFDDTLYLWMHPDVAARGFRAIVHWQTRGWLQRRKPHPLFDTEWYISTYMDPYGDPRDPLLHFIEHGIAAGHTPTPLFDPSWYRAQEPAGLEANENPFLHFLRRGGAEGLDPNPWFDSSWYMQQYPDVAASGRNPLVDYIANGVAQGHDPSPQFSTEWYLAAYPDIRDANPLEHFLLHGQFEGRRPRPEPGSDALAQAAQTAQAAQAAQAAHMSEAADVEADDIAPPDWSAYPADDPLPPDRMLVIDWKPPTPDRDSGSYRMNMLIEILREQGYPLDFVGDRQAEDAAYERALEASGIRVAIGRESARRLLATEGQRYRWVWISRPEQIEAYLSMVRAFAPQATVIYDTVDLHWVRLERGVEFSEDPATASETAARYKSIEIAGARSADITIAITETERQRLLAEAPDTRVAVLPNIHRVSHSVSPLTDRRDLFFIGSFHHVPNVDAVLYFINDILPLIHQRMPTVRFVIVGSDLPRNIQRMRSRQIEPVGYVNNVDPFFQAARVFVSPLRHGAGMKGKIGQSLSYGLPVVTTSIGAEGMGLEHEVDAMIADDPQAFAESVMRLLSDDALWTRLSTQGKALLEREYSPAALTERIQAILEPETAG</sequence>
<gene>
    <name evidence="3" type="ORF">F2Q65_01880</name>
</gene>
<keyword evidence="4" id="KW-1185">Reference proteome</keyword>
<proteinExistence type="predicted"/>
<dbReference type="Pfam" id="PF13692">
    <property type="entry name" value="Glyco_trans_1_4"/>
    <property type="match status" value="1"/>
</dbReference>
<evidence type="ECO:0000313" key="3">
    <source>
        <dbReference type="EMBL" id="KAA6187301.1"/>
    </source>
</evidence>
<dbReference type="RefSeq" id="WP_150089850.1">
    <property type="nucleotide sequence ID" value="NZ_JBFUOH010000013.1"/>
</dbReference>
<dbReference type="CDD" id="cd03801">
    <property type="entry name" value="GT4_PimA-like"/>
    <property type="match status" value="1"/>
</dbReference>
<protein>
    <submittedName>
        <fullName evidence="3">Glycosyltransferase</fullName>
    </submittedName>
</protein>
<evidence type="ECO:0000313" key="4">
    <source>
        <dbReference type="Proteomes" id="UP000322981"/>
    </source>
</evidence>
<evidence type="ECO:0000256" key="2">
    <source>
        <dbReference type="SAM" id="MobiDB-lite"/>
    </source>
</evidence>
<dbReference type="AlphaFoldDB" id="A0A5M8FU05"/>
<feature type="region of interest" description="Disordered" evidence="2">
    <location>
        <begin position="788"/>
        <end position="824"/>
    </location>
</feature>
<keyword evidence="1" id="KW-0175">Coiled coil</keyword>
<dbReference type="Gene3D" id="3.40.50.2000">
    <property type="entry name" value="Glycogen Phosphorylase B"/>
    <property type="match status" value="1"/>
</dbReference>
<dbReference type="Gene3D" id="3.40.50.300">
    <property type="entry name" value="P-loop containing nucleotide triphosphate hydrolases"/>
    <property type="match status" value="1"/>
</dbReference>
<comment type="caution">
    <text evidence="3">The sequence shown here is derived from an EMBL/GenBank/DDBJ whole genome shotgun (WGS) entry which is preliminary data.</text>
</comment>